<organism evidence="1 2">
    <name type="scientific">Tenggerimyces flavus</name>
    <dbReference type="NCBI Taxonomy" id="1708749"/>
    <lineage>
        <taxon>Bacteria</taxon>
        <taxon>Bacillati</taxon>
        <taxon>Actinomycetota</taxon>
        <taxon>Actinomycetes</taxon>
        <taxon>Propionibacteriales</taxon>
        <taxon>Nocardioidaceae</taxon>
        <taxon>Tenggerimyces</taxon>
    </lineage>
</organism>
<dbReference type="EC" id="1.14.-.-" evidence="1"/>
<keyword evidence="1" id="KW-0560">Oxidoreductase</keyword>
<evidence type="ECO:0000313" key="2">
    <source>
        <dbReference type="Proteomes" id="UP001595699"/>
    </source>
</evidence>
<proteinExistence type="predicted"/>
<comment type="caution">
    <text evidence="1">The sequence shown here is derived from an EMBL/GenBank/DDBJ whole genome shotgun (WGS) entry which is preliminary data.</text>
</comment>
<dbReference type="EMBL" id="JBHRZH010000016">
    <property type="protein sequence ID" value="MFC3762747.1"/>
    <property type="molecule type" value="Genomic_DNA"/>
</dbReference>
<keyword evidence="1" id="KW-0503">Monooxygenase</keyword>
<keyword evidence="2" id="KW-1185">Reference proteome</keyword>
<evidence type="ECO:0000313" key="1">
    <source>
        <dbReference type="EMBL" id="MFC3762747.1"/>
    </source>
</evidence>
<gene>
    <name evidence="1" type="ORF">ACFOUW_18030</name>
</gene>
<accession>A0ABV7YDP3</accession>
<dbReference type="RefSeq" id="WP_205122745.1">
    <property type="nucleotide sequence ID" value="NZ_JAFBCM010000001.1"/>
</dbReference>
<sequence length="102" mass="11626">MIARMWIGWAPLATADDYQRHYEAEVASHLRQVAGFRGARLFRVEEAGEVRFTSITFFDSLDAVRGFAGSNYELAVVEDEAARVLSRWDERVTHHEVAVDLL</sequence>
<dbReference type="SUPFAM" id="SSF54909">
    <property type="entry name" value="Dimeric alpha+beta barrel"/>
    <property type="match status" value="1"/>
</dbReference>
<dbReference type="InterPro" id="IPR011008">
    <property type="entry name" value="Dimeric_a/b-barrel"/>
</dbReference>
<reference evidence="2" key="1">
    <citation type="journal article" date="2019" name="Int. J. Syst. Evol. Microbiol.">
        <title>The Global Catalogue of Microorganisms (GCM) 10K type strain sequencing project: providing services to taxonomists for standard genome sequencing and annotation.</title>
        <authorList>
            <consortium name="The Broad Institute Genomics Platform"/>
            <consortium name="The Broad Institute Genome Sequencing Center for Infectious Disease"/>
            <person name="Wu L."/>
            <person name="Ma J."/>
        </authorList>
    </citation>
    <scope>NUCLEOTIDE SEQUENCE [LARGE SCALE GENOMIC DNA]</scope>
    <source>
        <strain evidence="2">CGMCC 4.7241</strain>
    </source>
</reference>
<protein>
    <submittedName>
        <fullName evidence="1">Antibiotic biosynthesis monooxygenase family protein</fullName>
        <ecNumber evidence="1">1.14.-.-</ecNumber>
    </submittedName>
</protein>
<dbReference type="Proteomes" id="UP001595699">
    <property type="component" value="Unassembled WGS sequence"/>
</dbReference>
<dbReference type="GO" id="GO:0004497">
    <property type="term" value="F:monooxygenase activity"/>
    <property type="evidence" value="ECO:0007669"/>
    <property type="project" value="UniProtKB-KW"/>
</dbReference>
<name>A0ABV7YDP3_9ACTN</name>